<organism evidence="1 2">
    <name type="scientific">Armillaria solidipes</name>
    <dbReference type="NCBI Taxonomy" id="1076256"/>
    <lineage>
        <taxon>Eukaryota</taxon>
        <taxon>Fungi</taxon>
        <taxon>Dikarya</taxon>
        <taxon>Basidiomycota</taxon>
        <taxon>Agaricomycotina</taxon>
        <taxon>Agaricomycetes</taxon>
        <taxon>Agaricomycetidae</taxon>
        <taxon>Agaricales</taxon>
        <taxon>Marasmiineae</taxon>
        <taxon>Physalacriaceae</taxon>
        <taxon>Armillaria</taxon>
    </lineage>
</organism>
<protein>
    <submittedName>
        <fullName evidence="1">Uncharacterized protein</fullName>
    </submittedName>
</protein>
<evidence type="ECO:0000313" key="2">
    <source>
        <dbReference type="Proteomes" id="UP000218334"/>
    </source>
</evidence>
<keyword evidence="2" id="KW-1185">Reference proteome</keyword>
<gene>
    <name evidence="1" type="ORF">ARMSODRAFT_117793</name>
</gene>
<name>A0A2H3B665_9AGAR</name>
<dbReference type="EMBL" id="KZ293537">
    <property type="protein sequence ID" value="PBK58536.1"/>
    <property type="molecule type" value="Genomic_DNA"/>
</dbReference>
<proteinExistence type="predicted"/>
<reference evidence="2" key="1">
    <citation type="journal article" date="2017" name="Nat. Ecol. Evol.">
        <title>Genome expansion and lineage-specific genetic innovations in the forest pathogenic fungi Armillaria.</title>
        <authorList>
            <person name="Sipos G."/>
            <person name="Prasanna A.N."/>
            <person name="Walter M.C."/>
            <person name="O'Connor E."/>
            <person name="Balint B."/>
            <person name="Krizsan K."/>
            <person name="Kiss B."/>
            <person name="Hess J."/>
            <person name="Varga T."/>
            <person name="Slot J."/>
            <person name="Riley R."/>
            <person name="Boka B."/>
            <person name="Rigling D."/>
            <person name="Barry K."/>
            <person name="Lee J."/>
            <person name="Mihaltcheva S."/>
            <person name="LaButti K."/>
            <person name="Lipzen A."/>
            <person name="Waldron R."/>
            <person name="Moloney N.M."/>
            <person name="Sperisen C."/>
            <person name="Kredics L."/>
            <person name="Vagvoelgyi C."/>
            <person name="Patrignani A."/>
            <person name="Fitzpatrick D."/>
            <person name="Nagy I."/>
            <person name="Doyle S."/>
            <person name="Anderson J.B."/>
            <person name="Grigoriev I.V."/>
            <person name="Gueldener U."/>
            <person name="Muensterkoetter M."/>
            <person name="Nagy L.G."/>
        </authorList>
    </citation>
    <scope>NUCLEOTIDE SEQUENCE [LARGE SCALE GENOMIC DNA]</scope>
    <source>
        <strain evidence="2">28-4</strain>
    </source>
</reference>
<dbReference type="AlphaFoldDB" id="A0A2H3B665"/>
<sequence length="171" mass="18932">MLDLALEGHFFTTKTSSTSSPLPFISTSPFPAHPCADSLFSDPCTTDSLYIIRHPFITRNPFSDAPITIDESQRFPPPSSSVRGSLDSLLDHHIATTSTLYRSQSKCHTTLHLHHMAVEPCRGVALSSASEMSSVVYIPPSDAPRYRREGYNCDEGFSKDLETEVANRENQ</sequence>
<dbReference type="Proteomes" id="UP000218334">
    <property type="component" value="Unassembled WGS sequence"/>
</dbReference>
<evidence type="ECO:0000313" key="1">
    <source>
        <dbReference type="EMBL" id="PBK58536.1"/>
    </source>
</evidence>
<accession>A0A2H3B665</accession>